<protein>
    <recommendedName>
        <fullName evidence="3">NUDIX domain-containing protein</fullName>
    </recommendedName>
</protein>
<dbReference type="AlphaFoldDB" id="A0ABD5VGV2"/>
<gene>
    <name evidence="1" type="ORF">ACFQGB_08685</name>
</gene>
<evidence type="ECO:0008006" key="3">
    <source>
        <dbReference type="Google" id="ProtNLM"/>
    </source>
</evidence>
<name>A0ABD5VGV2_9EURY</name>
<evidence type="ECO:0000313" key="2">
    <source>
        <dbReference type="Proteomes" id="UP001596395"/>
    </source>
</evidence>
<dbReference type="Gene3D" id="3.90.79.10">
    <property type="entry name" value="Nucleoside Triphosphate Pyrophosphohydrolase"/>
    <property type="match status" value="1"/>
</dbReference>
<sequence length="168" mass="18103">MDSLSDPGRLLNDDAVDWRDRSHAVDAERFDGIRDQVNSHAVVGVTDGDGRVCCHDDGVHGWTLPATTVPSGGDWAATARRDLGDLLGVPLALGHPARIRHVGFTVDDPEDARRVDTFDVVFPARVDAEDASPTAAIDVDGDATLRWVDAVPPDQDGELADDVRLFLE</sequence>
<reference evidence="1 2" key="1">
    <citation type="journal article" date="2019" name="Int. J. Syst. Evol. Microbiol.">
        <title>The Global Catalogue of Microorganisms (GCM) 10K type strain sequencing project: providing services to taxonomists for standard genome sequencing and annotation.</title>
        <authorList>
            <consortium name="The Broad Institute Genomics Platform"/>
            <consortium name="The Broad Institute Genome Sequencing Center for Infectious Disease"/>
            <person name="Wu L."/>
            <person name="Ma J."/>
        </authorList>
    </citation>
    <scope>NUCLEOTIDE SEQUENCE [LARGE SCALE GENOMIC DNA]</scope>
    <source>
        <strain evidence="1 2">GX26</strain>
    </source>
</reference>
<keyword evidence="2" id="KW-1185">Reference proteome</keyword>
<accession>A0ABD5VGV2</accession>
<evidence type="ECO:0000313" key="1">
    <source>
        <dbReference type="EMBL" id="MFC6952938.1"/>
    </source>
</evidence>
<comment type="caution">
    <text evidence="1">The sequence shown here is derived from an EMBL/GenBank/DDBJ whole genome shotgun (WGS) entry which is preliminary data.</text>
</comment>
<dbReference type="Proteomes" id="UP001596395">
    <property type="component" value="Unassembled WGS sequence"/>
</dbReference>
<dbReference type="EMBL" id="JBHSXN010000002">
    <property type="protein sequence ID" value="MFC6952938.1"/>
    <property type="molecule type" value="Genomic_DNA"/>
</dbReference>
<dbReference type="SUPFAM" id="SSF55811">
    <property type="entry name" value="Nudix"/>
    <property type="match status" value="1"/>
</dbReference>
<dbReference type="InterPro" id="IPR015797">
    <property type="entry name" value="NUDIX_hydrolase-like_dom_sf"/>
</dbReference>
<dbReference type="RefSeq" id="WP_336349918.1">
    <property type="nucleotide sequence ID" value="NZ_JAZAQL010000002.1"/>
</dbReference>
<proteinExistence type="predicted"/>
<organism evidence="1 2">
    <name type="scientific">Halorubellus litoreus</name>
    <dbReference type="NCBI Taxonomy" id="755308"/>
    <lineage>
        <taxon>Archaea</taxon>
        <taxon>Methanobacteriati</taxon>
        <taxon>Methanobacteriota</taxon>
        <taxon>Stenosarchaea group</taxon>
        <taxon>Halobacteria</taxon>
        <taxon>Halobacteriales</taxon>
        <taxon>Halorubellaceae</taxon>
        <taxon>Halorubellus</taxon>
    </lineage>
</organism>